<dbReference type="AlphaFoldDB" id="A0A199VH95"/>
<dbReference type="GO" id="GO:0098542">
    <property type="term" value="P:defense response to other organism"/>
    <property type="evidence" value="ECO:0007669"/>
    <property type="project" value="InterPro"/>
</dbReference>
<dbReference type="PANTHER" id="PTHR31415:SF16">
    <property type="entry name" value="HARPIN-INDUCED PROTEIN 1 CONTAINING PROTEIN"/>
    <property type="match status" value="1"/>
</dbReference>
<evidence type="ECO:0000313" key="8">
    <source>
        <dbReference type="Proteomes" id="UP000092600"/>
    </source>
</evidence>
<name>A0A199VH95_ANACO</name>
<keyword evidence="3 5" id="KW-1133">Transmembrane helix</keyword>
<dbReference type="GO" id="GO:0009506">
    <property type="term" value="C:plasmodesma"/>
    <property type="evidence" value="ECO:0007669"/>
    <property type="project" value="TreeGrafter"/>
</dbReference>
<evidence type="ECO:0000256" key="5">
    <source>
        <dbReference type="SAM" id="Phobius"/>
    </source>
</evidence>
<dbReference type="PANTHER" id="PTHR31415">
    <property type="entry name" value="OS05G0367900 PROTEIN"/>
    <property type="match status" value="1"/>
</dbReference>
<evidence type="ECO:0000256" key="4">
    <source>
        <dbReference type="ARBA" id="ARBA00023136"/>
    </source>
</evidence>
<comment type="subcellular location">
    <subcellularLocation>
        <location evidence="1">Membrane</location>
        <topology evidence="1">Single-pass membrane protein</topology>
    </subcellularLocation>
</comment>
<dbReference type="Proteomes" id="UP000092600">
    <property type="component" value="Unassembled WGS sequence"/>
</dbReference>
<dbReference type="Pfam" id="PF03168">
    <property type="entry name" value="LEA_2"/>
    <property type="match status" value="1"/>
</dbReference>
<proteinExistence type="predicted"/>
<evidence type="ECO:0000256" key="3">
    <source>
        <dbReference type="ARBA" id="ARBA00022989"/>
    </source>
</evidence>
<keyword evidence="2 5" id="KW-0812">Transmembrane</keyword>
<reference evidence="7 8" key="1">
    <citation type="journal article" date="2016" name="DNA Res.">
        <title>The draft genome of MD-2 pineapple using hybrid error correction of long reads.</title>
        <authorList>
            <person name="Redwan R.M."/>
            <person name="Saidin A."/>
            <person name="Kumar S.V."/>
        </authorList>
    </citation>
    <scope>NUCLEOTIDE SEQUENCE [LARGE SCALE GENOMIC DNA]</scope>
    <source>
        <strain evidence="8">cv. MD2</strain>
        <tissue evidence="7">Leaf</tissue>
    </source>
</reference>
<organism evidence="7 8">
    <name type="scientific">Ananas comosus</name>
    <name type="common">Pineapple</name>
    <name type="synonym">Ananas ananas</name>
    <dbReference type="NCBI Taxonomy" id="4615"/>
    <lineage>
        <taxon>Eukaryota</taxon>
        <taxon>Viridiplantae</taxon>
        <taxon>Streptophyta</taxon>
        <taxon>Embryophyta</taxon>
        <taxon>Tracheophyta</taxon>
        <taxon>Spermatophyta</taxon>
        <taxon>Magnoliopsida</taxon>
        <taxon>Liliopsida</taxon>
        <taxon>Poales</taxon>
        <taxon>Bromeliaceae</taxon>
        <taxon>Bromelioideae</taxon>
        <taxon>Ananas</taxon>
    </lineage>
</organism>
<feature type="domain" description="Late embryogenesis abundant protein LEA-2 subgroup" evidence="6">
    <location>
        <begin position="68"/>
        <end position="117"/>
    </location>
</feature>
<evidence type="ECO:0000313" key="7">
    <source>
        <dbReference type="EMBL" id="OAY76502.1"/>
    </source>
</evidence>
<sequence length="175" mass="19036">MSNPSGADGCTRCCSKFCGLLFFAGFLVFDFWLIFRPRRIGASVDSASLTEFALSPSGALLFNLTADLSLRNPNSRIGVYYDRLDAAAFYSGALLGPADSPFPEFYQHPKTTTAVSAVFKGRTAGVGAGVSDAFAPAAAADRRELRRCVRADQLREAYIMHAILIIIYMKCLNEK</sequence>
<protein>
    <submittedName>
        <fullName evidence="7">Protein YLS9</fullName>
    </submittedName>
</protein>
<comment type="caution">
    <text evidence="7">The sequence shown here is derived from an EMBL/GenBank/DDBJ whole genome shotgun (WGS) entry which is preliminary data.</text>
</comment>
<evidence type="ECO:0000259" key="6">
    <source>
        <dbReference type="Pfam" id="PF03168"/>
    </source>
</evidence>
<keyword evidence="4 5" id="KW-0472">Membrane</keyword>
<evidence type="ECO:0000256" key="1">
    <source>
        <dbReference type="ARBA" id="ARBA00004167"/>
    </source>
</evidence>
<dbReference type="EMBL" id="LSRQ01001777">
    <property type="protein sequence ID" value="OAY76502.1"/>
    <property type="molecule type" value="Genomic_DNA"/>
</dbReference>
<dbReference type="STRING" id="4615.A0A199VH95"/>
<evidence type="ECO:0000256" key="2">
    <source>
        <dbReference type="ARBA" id="ARBA00022692"/>
    </source>
</evidence>
<feature type="transmembrane region" description="Helical" evidence="5">
    <location>
        <begin position="17"/>
        <end position="35"/>
    </location>
</feature>
<dbReference type="InterPro" id="IPR044839">
    <property type="entry name" value="NDR1-like"/>
</dbReference>
<dbReference type="InterPro" id="IPR004864">
    <property type="entry name" value="LEA_2"/>
</dbReference>
<accession>A0A199VH95</accession>
<dbReference type="GO" id="GO:0005886">
    <property type="term" value="C:plasma membrane"/>
    <property type="evidence" value="ECO:0007669"/>
    <property type="project" value="TreeGrafter"/>
</dbReference>
<gene>
    <name evidence="7" type="ORF">ACMD2_03481</name>
</gene>